<evidence type="ECO:0000313" key="1">
    <source>
        <dbReference type="EMBL" id="ADP95934.1"/>
    </source>
</evidence>
<dbReference type="PATRIC" id="fig|225937.3.peg.168"/>
<dbReference type="Proteomes" id="UP000007077">
    <property type="component" value="Chromosome"/>
</dbReference>
<dbReference type="KEGG" id="mad:HP15_170"/>
<name>E4PJB6_MARAH</name>
<dbReference type="AlphaFoldDB" id="E4PJB6"/>
<sequence length="67" mass="7013">MVPGMACSVERWRRIGAILQGLFPIESALGISAMAACAVVVEDHCAAFDLGLCVPAVIHRLFTAAAD</sequence>
<protein>
    <submittedName>
        <fullName evidence="1">Uncharacterized protein</fullName>
    </submittedName>
</protein>
<evidence type="ECO:0000313" key="2">
    <source>
        <dbReference type="Proteomes" id="UP000007077"/>
    </source>
</evidence>
<accession>E4PJB6</accession>
<reference evidence="2" key="2">
    <citation type="submission" date="2010-02" db="EMBL/GenBank/DDBJ databases">
        <title>Complete genome sequence of Marinobacter adhaerens type strain (HP15).</title>
        <authorList>
            <person name="Gaerdes A.A.M."/>
            <person name="Kaeppel E."/>
            <person name="Shezad A."/>
            <person name="Seebah S."/>
            <person name="Teeling H."/>
            <person name="Yarza P."/>
            <person name="Gloeckner F.O."/>
            <person name="Ullrich M.S."/>
        </authorList>
    </citation>
    <scope>NUCLEOTIDE SEQUENCE [LARGE SCALE GENOMIC DNA]</scope>
    <source>
        <strain evidence="2">DSM 23420 / HP15</strain>
    </source>
</reference>
<proteinExistence type="predicted"/>
<dbReference type="EMBL" id="CP001978">
    <property type="protein sequence ID" value="ADP95934.1"/>
    <property type="molecule type" value="Genomic_DNA"/>
</dbReference>
<gene>
    <name evidence="1" type="ordered locus">HP15_170</name>
</gene>
<dbReference type="HOGENOM" id="CLU_2807351_0_0_6"/>
<organism evidence="1 2">
    <name type="scientific">Marinobacter adhaerens (strain DSM 23420 / HP15)</name>
    <dbReference type="NCBI Taxonomy" id="225937"/>
    <lineage>
        <taxon>Bacteria</taxon>
        <taxon>Pseudomonadati</taxon>
        <taxon>Pseudomonadota</taxon>
        <taxon>Gammaproteobacteria</taxon>
        <taxon>Pseudomonadales</taxon>
        <taxon>Marinobacteraceae</taxon>
        <taxon>Marinobacter</taxon>
    </lineage>
</organism>
<reference evidence="1 2" key="1">
    <citation type="journal article" date="2010" name="Stand. Genomic Sci.">
        <title>Complete genome sequence of Marinobacter adhaerens type strain (HP15), a diatom-interacting marine microorganism.</title>
        <authorList>
            <person name="Gardes A."/>
            <person name="Kaeppel E."/>
            <person name="Shehzad A."/>
            <person name="Seebah S."/>
            <person name="Teeling H."/>
            <person name="Yarza P."/>
            <person name="Glockner F.O."/>
            <person name="Grossart H.P."/>
            <person name="Ullrich M.S."/>
        </authorList>
    </citation>
    <scope>NUCLEOTIDE SEQUENCE [LARGE SCALE GENOMIC DNA]</scope>
    <source>
        <strain evidence="2">DSM 23420 / HP15</strain>
    </source>
</reference>